<name>F7NI62_9FIRM</name>
<keyword evidence="22" id="KW-0808">Transferase</keyword>
<evidence type="ECO:0000313" key="23">
    <source>
        <dbReference type="Proteomes" id="UP000003240"/>
    </source>
</evidence>
<comment type="cofactor">
    <cofactor evidence="18 19">
        <name>K(+)</name>
        <dbReference type="ChEBI" id="CHEBI:29103"/>
    </cofactor>
    <text evidence="18 19">Binds 1 potassium ion per subunit.</text>
</comment>
<dbReference type="NCBIfam" id="TIGR00197">
    <property type="entry name" value="yjeF_nterm"/>
    <property type="match status" value="1"/>
</dbReference>
<dbReference type="AlphaFoldDB" id="F7NI62"/>
<gene>
    <name evidence="18" type="primary">nnrE</name>
    <name evidence="17" type="synonym">nnrD</name>
    <name evidence="22" type="ORF">ALO_08800</name>
</gene>
<comment type="function">
    <text evidence="14 19">Bifunctional enzyme that catalyzes the epimerization of the S- and R-forms of NAD(P)HX and the dehydration of the S-form of NAD(P)HX at the expense of ADP, which is converted to AMP. This allows the repair of both epimers of NAD(P)HX, a damaged form of NAD(P)H that is a result of enzymatic or heat-dependent hydration.</text>
</comment>
<dbReference type="InterPro" id="IPR000631">
    <property type="entry name" value="CARKD"/>
</dbReference>
<keyword evidence="23" id="KW-1185">Reference proteome</keyword>
<dbReference type="EC" id="4.2.1.136" evidence="19"/>
<dbReference type="GO" id="GO:0046872">
    <property type="term" value="F:metal ion binding"/>
    <property type="evidence" value="ECO:0007669"/>
    <property type="project" value="UniProtKB-UniRule"/>
</dbReference>
<organism evidence="22 23">
    <name type="scientific">Acetonema longum DSM 6540</name>
    <dbReference type="NCBI Taxonomy" id="1009370"/>
    <lineage>
        <taxon>Bacteria</taxon>
        <taxon>Bacillati</taxon>
        <taxon>Bacillota</taxon>
        <taxon>Negativicutes</taxon>
        <taxon>Acetonemataceae</taxon>
        <taxon>Acetonema</taxon>
    </lineage>
</organism>
<feature type="binding site" evidence="18">
    <location>
        <position position="60"/>
    </location>
    <ligand>
        <name>K(+)</name>
        <dbReference type="ChEBI" id="CHEBI:29103"/>
    </ligand>
</feature>
<dbReference type="STRING" id="1009370.ALO_08800"/>
<evidence type="ECO:0000256" key="11">
    <source>
        <dbReference type="ARBA" id="ARBA00023235"/>
    </source>
</evidence>
<dbReference type="RefSeq" id="WP_004094758.1">
    <property type="nucleotide sequence ID" value="NZ_AFGF01000066.1"/>
</dbReference>
<feature type="binding site" evidence="17">
    <location>
        <begin position="425"/>
        <end position="429"/>
    </location>
    <ligand>
        <name>AMP</name>
        <dbReference type="ChEBI" id="CHEBI:456215"/>
    </ligand>
</feature>
<dbReference type="PANTHER" id="PTHR12592:SF0">
    <property type="entry name" value="ATP-DEPENDENT (S)-NAD(P)H-HYDRATE DEHYDRATASE"/>
    <property type="match status" value="1"/>
</dbReference>
<feature type="binding site" evidence="17">
    <location>
        <position position="454"/>
    </location>
    <ligand>
        <name>AMP</name>
        <dbReference type="ChEBI" id="CHEBI:456215"/>
    </ligand>
</feature>
<comment type="catalytic activity">
    <reaction evidence="15 17 19">
        <text>(6S)-NADHX + ADP = AMP + phosphate + NADH + H(+)</text>
        <dbReference type="Rhea" id="RHEA:32223"/>
        <dbReference type="ChEBI" id="CHEBI:15378"/>
        <dbReference type="ChEBI" id="CHEBI:43474"/>
        <dbReference type="ChEBI" id="CHEBI:57945"/>
        <dbReference type="ChEBI" id="CHEBI:64074"/>
        <dbReference type="ChEBI" id="CHEBI:456215"/>
        <dbReference type="ChEBI" id="CHEBI:456216"/>
        <dbReference type="EC" id="4.2.1.136"/>
    </reaction>
</comment>
<comment type="catalytic activity">
    <reaction evidence="16 17 19">
        <text>(6S)-NADPHX + ADP = AMP + phosphate + NADPH + H(+)</text>
        <dbReference type="Rhea" id="RHEA:32235"/>
        <dbReference type="ChEBI" id="CHEBI:15378"/>
        <dbReference type="ChEBI" id="CHEBI:43474"/>
        <dbReference type="ChEBI" id="CHEBI:57783"/>
        <dbReference type="ChEBI" id="CHEBI:64076"/>
        <dbReference type="ChEBI" id="CHEBI:456215"/>
        <dbReference type="ChEBI" id="CHEBI:456216"/>
        <dbReference type="EC" id="4.2.1.136"/>
    </reaction>
</comment>
<keyword evidence="10 17" id="KW-0520">NAD</keyword>
<comment type="similarity">
    <text evidence="17">Belongs to the NnrD/CARKD family.</text>
</comment>
<keyword evidence="8 17" id="KW-0521">NADP</keyword>
<feature type="binding site" evidence="18">
    <location>
        <position position="167"/>
    </location>
    <ligand>
        <name>K(+)</name>
        <dbReference type="ChEBI" id="CHEBI:29103"/>
    </ligand>
</feature>
<feature type="binding site" evidence="17">
    <location>
        <position position="455"/>
    </location>
    <ligand>
        <name>(6S)-NADPHX</name>
        <dbReference type="ChEBI" id="CHEBI:64076"/>
    </ligand>
</feature>
<dbReference type="CDD" id="cd01171">
    <property type="entry name" value="YXKO-related"/>
    <property type="match status" value="1"/>
</dbReference>
<keyword evidence="22" id="KW-0418">Kinase</keyword>
<dbReference type="PIRSF" id="PIRSF017184">
    <property type="entry name" value="Nnr"/>
    <property type="match status" value="1"/>
</dbReference>
<evidence type="ECO:0000256" key="17">
    <source>
        <dbReference type="HAMAP-Rule" id="MF_01965"/>
    </source>
</evidence>
<evidence type="ECO:0000256" key="4">
    <source>
        <dbReference type="ARBA" id="ARBA00009524"/>
    </source>
</evidence>
<evidence type="ECO:0000259" key="21">
    <source>
        <dbReference type="PROSITE" id="PS51385"/>
    </source>
</evidence>
<comment type="function">
    <text evidence="17">Catalyzes the dehydration of the S-form of NAD(P)HX at the expense of ADP, which is converted to AMP. Together with NAD(P)HX epimerase, which catalyzes the epimerization of the S- and R-forms, the enzyme allows the repair of both epimers of NAD(P)HX, a damaged form of NAD(P)H that is a result of enzymatic or heat-dependent hydration.</text>
</comment>
<comment type="caution">
    <text evidence="18">Lacks conserved residue(s) required for the propagation of feature annotation.</text>
</comment>
<keyword evidence="9 18" id="KW-0630">Potassium</keyword>
<feature type="binding site" evidence="18">
    <location>
        <position position="164"/>
    </location>
    <ligand>
        <name>(6S)-NADPHX</name>
        <dbReference type="ChEBI" id="CHEBI:64076"/>
    </ligand>
</feature>
<reference evidence="22 23" key="1">
    <citation type="journal article" date="2011" name="EMBO J.">
        <title>Structural diversity of bacterial flagellar motors.</title>
        <authorList>
            <person name="Chen S."/>
            <person name="Beeby M."/>
            <person name="Murphy G.E."/>
            <person name="Leadbetter J.R."/>
            <person name="Hendrixson D.R."/>
            <person name="Briegel A."/>
            <person name="Li Z."/>
            <person name="Shi J."/>
            <person name="Tocheva E.I."/>
            <person name="Muller A."/>
            <person name="Dobro M.J."/>
            <person name="Jensen G.J."/>
        </authorList>
    </citation>
    <scope>NUCLEOTIDE SEQUENCE [LARGE SCALE GENOMIC DNA]</scope>
    <source>
        <strain evidence="22 23">DSM 6540</strain>
    </source>
</reference>
<feature type="binding site" evidence="17">
    <location>
        <position position="266"/>
    </location>
    <ligand>
        <name>(6S)-NADPHX</name>
        <dbReference type="ChEBI" id="CHEBI:64076"/>
    </ligand>
</feature>
<dbReference type="GO" id="GO:0046496">
    <property type="term" value="P:nicotinamide nucleotide metabolic process"/>
    <property type="evidence" value="ECO:0007669"/>
    <property type="project" value="UniProtKB-UniRule"/>
</dbReference>
<evidence type="ECO:0000256" key="1">
    <source>
        <dbReference type="ARBA" id="ARBA00000013"/>
    </source>
</evidence>
<dbReference type="InterPro" id="IPR030677">
    <property type="entry name" value="Nnr"/>
</dbReference>
<dbReference type="eggNOG" id="COG0062">
    <property type="taxonomic scope" value="Bacteria"/>
</dbReference>
<dbReference type="SUPFAM" id="SSF53613">
    <property type="entry name" value="Ribokinase-like"/>
    <property type="match status" value="1"/>
</dbReference>
<evidence type="ECO:0000256" key="18">
    <source>
        <dbReference type="HAMAP-Rule" id="MF_01966"/>
    </source>
</evidence>
<dbReference type="Gene3D" id="3.40.50.10260">
    <property type="entry name" value="YjeF N-terminal domain"/>
    <property type="match status" value="1"/>
</dbReference>
<keyword evidence="7 17" id="KW-0067">ATP-binding</keyword>
<proteinExistence type="inferred from homology"/>
<dbReference type="eggNOG" id="COG0063">
    <property type="taxonomic scope" value="Bacteria"/>
</dbReference>
<comment type="similarity">
    <text evidence="3 19">In the N-terminal section; belongs to the NnrE/AIBP family.</text>
</comment>
<feature type="binding site" evidence="18">
    <location>
        <begin position="135"/>
        <end position="141"/>
    </location>
    <ligand>
        <name>(6S)-NADPHX</name>
        <dbReference type="ChEBI" id="CHEBI:64076"/>
    </ligand>
</feature>
<dbReference type="HAMAP" id="MF_01966">
    <property type="entry name" value="NADHX_epimerase"/>
    <property type="match status" value="1"/>
</dbReference>
<evidence type="ECO:0000256" key="19">
    <source>
        <dbReference type="PIRNR" id="PIRNR017184"/>
    </source>
</evidence>
<sequence length="533" mass="55820">MKAVTASEMRLIDQTAITEFGIPGVVLMENAGRELARQIALRISPVRDRSICIFAGKGNNGGDGFVAARHLVNQGAQVKVCLVGKKETLTGDALVHFETIQRMEIDVLELAGERDWDKAGIAVTFADCLVDALLGTGFHGPLSEEMNLAVDLINAAAKTVIAVDIPTGMDADTGQISGKAVKAAYTVTFGLPKQGLYIHPGAAYAGQISVIDIGIPRHLMESSEIRQNITTPGHIQRILPVRPVTAHKGDCGRVLLIAGSQGMTGAAALAATGAIRAGAGLVTLGIAASLHDIMEVKLTEVMTRPLPETVGGSIGVKAIPYVEQMVKQTDVLAIGPGLGRNEDTLTAVREIVKSNEQPLVLDADALFAMVDNTALLKETGGLAVLTPHSGEMARLTGLSVAEVNQERIFIARQAASDWQSIVVLKGPCTVVAFPDGEIFLNTTGNPGLATGGTGDVLTGIIAGFIAQGLSSHDAAVAGVYIHGLAGDLAARGRMIGMTAGDILPEIPQAIHMACHRKGKYNARITHGKIRYTE</sequence>
<feature type="binding site" evidence="17">
    <location>
        <position position="337"/>
    </location>
    <ligand>
        <name>(6S)-NADPHX</name>
        <dbReference type="ChEBI" id="CHEBI:64076"/>
    </ligand>
</feature>
<evidence type="ECO:0000256" key="3">
    <source>
        <dbReference type="ARBA" id="ARBA00006001"/>
    </source>
</evidence>
<dbReference type="PROSITE" id="PS51385">
    <property type="entry name" value="YJEF_N"/>
    <property type="match status" value="1"/>
</dbReference>
<accession>F7NI62</accession>
<feature type="binding site" evidence="18">
    <location>
        <begin position="59"/>
        <end position="63"/>
    </location>
    <ligand>
        <name>(6S)-NADPHX</name>
        <dbReference type="ChEBI" id="CHEBI:64076"/>
    </ligand>
</feature>
<dbReference type="InterPro" id="IPR036652">
    <property type="entry name" value="YjeF_N_dom_sf"/>
</dbReference>
<evidence type="ECO:0000256" key="12">
    <source>
        <dbReference type="ARBA" id="ARBA00023239"/>
    </source>
</evidence>
<dbReference type="PROSITE" id="PS51383">
    <property type="entry name" value="YJEF_C_3"/>
    <property type="match status" value="1"/>
</dbReference>
<evidence type="ECO:0000256" key="8">
    <source>
        <dbReference type="ARBA" id="ARBA00022857"/>
    </source>
</evidence>
<dbReference type="HAMAP" id="MF_01965">
    <property type="entry name" value="NADHX_dehydratase"/>
    <property type="match status" value="1"/>
</dbReference>
<evidence type="ECO:0000256" key="9">
    <source>
        <dbReference type="ARBA" id="ARBA00022958"/>
    </source>
</evidence>
<comment type="function">
    <text evidence="18">Catalyzes the epimerization of the S- and R-forms of NAD(P)HX, a damaged form of NAD(P)H that is a result of enzymatic or heat-dependent hydration. This is a prerequisite for the S-specific NAD(P)H-hydrate dehydratase to allow the repair of both epimers of NAD(P)HX.</text>
</comment>
<evidence type="ECO:0000256" key="7">
    <source>
        <dbReference type="ARBA" id="ARBA00022840"/>
    </source>
</evidence>
<dbReference type="InterPro" id="IPR017953">
    <property type="entry name" value="Carbohydrate_kinase_pred_CS"/>
</dbReference>
<dbReference type="GO" id="GO:0016301">
    <property type="term" value="F:kinase activity"/>
    <property type="evidence" value="ECO:0007669"/>
    <property type="project" value="UniProtKB-KW"/>
</dbReference>
<dbReference type="Proteomes" id="UP000003240">
    <property type="component" value="Unassembled WGS sequence"/>
</dbReference>
<dbReference type="Gene3D" id="3.40.1190.20">
    <property type="match status" value="1"/>
</dbReference>
<evidence type="ECO:0000259" key="20">
    <source>
        <dbReference type="PROSITE" id="PS51383"/>
    </source>
</evidence>
<evidence type="ECO:0000256" key="15">
    <source>
        <dbReference type="ARBA" id="ARBA00048238"/>
    </source>
</evidence>
<dbReference type="GO" id="GO:0052856">
    <property type="term" value="F:NAD(P)HX epimerase activity"/>
    <property type="evidence" value="ECO:0007669"/>
    <property type="project" value="UniProtKB-UniRule"/>
</dbReference>
<comment type="subunit">
    <text evidence="17">Homotetramer.</text>
</comment>
<comment type="catalytic activity">
    <reaction evidence="1 18 19">
        <text>(6R)-NADHX = (6S)-NADHX</text>
        <dbReference type="Rhea" id="RHEA:32215"/>
        <dbReference type="ChEBI" id="CHEBI:64074"/>
        <dbReference type="ChEBI" id="CHEBI:64075"/>
        <dbReference type="EC" id="5.1.99.6"/>
    </reaction>
</comment>
<evidence type="ECO:0000313" key="22">
    <source>
        <dbReference type="EMBL" id="EGO64294.1"/>
    </source>
</evidence>
<comment type="similarity">
    <text evidence="4 19">In the C-terminal section; belongs to the NnrD/CARKD family.</text>
</comment>
<dbReference type="InterPro" id="IPR004443">
    <property type="entry name" value="YjeF_N_dom"/>
</dbReference>
<evidence type="ECO:0000256" key="10">
    <source>
        <dbReference type="ARBA" id="ARBA00023027"/>
    </source>
</evidence>
<dbReference type="EC" id="5.1.99.6" evidence="19"/>
<evidence type="ECO:0000256" key="5">
    <source>
        <dbReference type="ARBA" id="ARBA00022723"/>
    </source>
</evidence>
<dbReference type="NCBIfam" id="TIGR00196">
    <property type="entry name" value="yjeF_cterm"/>
    <property type="match status" value="1"/>
</dbReference>
<keyword evidence="5 18" id="KW-0479">Metal-binding</keyword>
<feature type="binding site" evidence="17">
    <location>
        <position position="388"/>
    </location>
    <ligand>
        <name>(6S)-NADPHX</name>
        <dbReference type="ChEBI" id="CHEBI:64076"/>
    </ligand>
</feature>
<evidence type="ECO:0000256" key="13">
    <source>
        <dbReference type="ARBA" id="ARBA00023268"/>
    </source>
</evidence>
<dbReference type="InterPro" id="IPR029056">
    <property type="entry name" value="Ribokinase-like"/>
</dbReference>
<feature type="domain" description="YjeF N-terminal" evidence="21">
    <location>
        <begin position="9"/>
        <end position="221"/>
    </location>
</feature>
<evidence type="ECO:0000256" key="14">
    <source>
        <dbReference type="ARBA" id="ARBA00025153"/>
    </source>
</evidence>
<evidence type="ECO:0000256" key="16">
    <source>
        <dbReference type="ARBA" id="ARBA00049209"/>
    </source>
</evidence>
<evidence type="ECO:0000256" key="6">
    <source>
        <dbReference type="ARBA" id="ARBA00022741"/>
    </source>
</evidence>
<dbReference type="Pfam" id="PF01256">
    <property type="entry name" value="Carb_kinase"/>
    <property type="match status" value="1"/>
</dbReference>
<dbReference type="PANTHER" id="PTHR12592">
    <property type="entry name" value="ATP-DEPENDENT (S)-NAD(P)H-HYDRATE DEHYDRATASE FAMILY MEMBER"/>
    <property type="match status" value="1"/>
</dbReference>
<comment type="catalytic activity">
    <reaction evidence="2 18 19">
        <text>(6R)-NADPHX = (6S)-NADPHX</text>
        <dbReference type="Rhea" id="RHEA:32227"/>
        <dbReference type="ChEBI" id="CHEBI:64076"/>
        <dbReference type="ChEBI" id="CHEBI:64077"/>
        <dbReference type="EC" id="5.1.99.6"/>
    </reaction>
</comment>
<comment type="caution">
    <text evidence="22">The sequence shown here is derived from an EMBL/GenBank/DDBJ whole genome shotgun (WGS) entry which is preliminary data.</text>
</comment>
<keyword evidence="11 18" id="KW-0413">Isomerase</keyword>
<evidence type="ECO:0000256" key="2">
    <source>
        <dbReference type="ARBA" id="ARBA00000909"/>
    </source>
</evidence>
<dbReference type="GO" id="GO:0005524">
    <property type="term" value="F:ATP binding"/>
    <property type="evidence" value="ECO:0007669"/>
    <property type="project" value="UniProtKB-UniRule"/>
</dbReference>
<comment type="similarity">
    <text evidence="18">Belongs to the NnrE/AIBP family.</text>
</comment>
<dbReference type="Pfam" id="PF03853">
    <property type="entry name" value="YjeF_N"/>
    <property type="match status" value="1"/>
</dbReference>
<keyword evidence="13" id="KW-0511">Multifunctional enzyme</keyword>
<keyword evidence="12 17" id="KW-0456">Lyase</keyword>
<keyword evidence="6 17" id="KW-0547">Nucleotide-binding</keyword>
<dbReference type="SUPFAM" id="SSF64153">
    <property type="entry name" value="YjeF N-terminal domain-like"/>
    <property type="match status" value="1"/>
</dbReference>
<dbReference type="OrthoDB" id="9806925at2"/>
<protein>
    <recommendedName>
        <fullName evidence="19">Bifunctional NAD(P)H-hydrate repair enzyme</fullName>
    </recommendedName>
    <alternativeName>
        <fullName evidence="19">Nicotinamide nucleotide repair protein</fullName>
    </alternativeName>
    <domain>
        <recommendedName>
            <fullName evidence="19">ADP-dependent (S)-NAD(P)H-hydrate dehydratase</fullName>
            <ecNumber evidence="19">4.2.1.136</ecNumber>
        </recommendedName>
        <alternativeName>
            <fullName evidence="19">ADP-dependent NAD(P)HX dehydratase</fullName>
        </alternativeName>
    </domain>
    <domain>
        <recommendedName>
            <fullName evidence="19">NAD(P)H-hydrate epimerase</fullName>
            <ecNumber evidence="19">5.1.99.6</ecNumber>
        </recommendedName>
    </domain>
</protein>
<feature type="binding site" evidence="18">
    <location>
        <position position="131"/>
    </location>
    <ligand>
        <name>K(+)</name>
        <dbReference type="ChEBI" id="CHEBI:29103"/>
    </ligand>
</feature>
<dbReference type="EMBL" id="AFGF01000066">
    <property type="protein sequence ID" value="EGO64294.1"/>
    <property type="molecule type" value="Genomic_DNA"/>
</dbReference>
<dbReference type="GO" id="GO:0052855">
    <property type="term" value="F:ADP-dependent NAD(P)H-hydrate dehydratase activity"/>
    <property type="evidence" value="ECO:0007669"/>
    <property type="project" value="UniProtKB-UniRule"/>
</dbReference>
<dbReference type="PROSITE" id="PS01050">
    <property type="entry name" value="YJEF_C_2"/>
    <property type="match status" value="1"/>
</dbReference>
<comment type="cofactor">
    <cofactor evidence="17">
        <name>Mg(2+)</name>
        <dbReference type="ChEBI" id="CHEBI:18420"/>
    </cofactor>
</comment>
<feature type="domain" description="YjeF C-terminal" evidence="20">
    <location>
        <begin position="231"/>
        <end position="513"/>
    </location>
</feature>
<dbReference type="GO" id="GO:0110051">
    <property type="term" value="P:metabolite repair"/>
    <property type="evidence" value="ECO:0007669"/>
    <property type="project" value="TreeGrafter"/>
</dbReference>